<evidence type="ECO:0000256" key="6">
    <source>
        <dbReference type="PROSITE-ProRule" id="PRU00508"/>
    </source>
</evidence>
<feature type="region of interest" description="Disordered" evidence="8">
    <location>
        <begin position="4086"/>
        <end position="4106"/>
    </location>
</feature>
<dbReference type="SMART" id="SM00396">
    <property type="entry name" value="ZnF_UBR1"/>
    <property type="match status" value="1"/>
</dbReference>
<feature type="region of interest" description="Disordered" evidence="8">
    <location>
        <begin position="130"/>
        <end position="152"/>
    </location>
</feature>
<evidence type="ECO:0000256" key="4">
    <source>
        <dbReference type="ARBA" id="ARBA00022833"/>
    </source>
</evidence>
<dbReference type="SUPFAM" id="SSF50978">
    <property type="entry name" value="WD40 repeat-like"/>
    <property type="match status" value="1"/>
</dbReference>
<keyword evidence="3 7" id="KW-0863">Zinc-finger</keyword>
<feature type="compositionally biased region" description="Acidic residues" evidence="8">
    <location>
        <begin position="567"/>
        <end position="587"/>
    </location>
</feature>
<evidence type="ECO:0000313" key="10">
    <source>
        <dbReference type="EMBL" id="KAG5673404.1"/>
    </source>
</evidence>
<protein>
    <recommendedName>
        <fullName evidence="9">UBR-type domain-containing protein</fullName>
    </recommendedName>
</protein>
<dbReference type="Pfam" id="PF24079">
    <property type="entry name" value="UBR4"/>
    <property type="match status" value="1"/>
</dbReference>
<dbReference type="PANTHER" id="PTHR21725">
    <property type="entry name" value="E3 UBIQUITIN-PROTEIN LIGASE UBR4"/>
    <property type="match status" value="1"/>
</dbReference>
<comment type="caution">
    <text evidence="10">The sequence shown here is derived from an EMBL/GenBank/DDBJ whole genome shotgun (WGS) entry which is preliminary data.</text>
</comment>
<feature type="compositionally biased region" description="Polar residues" evidence="8">
    <location>
        <begin position="2970"/>
        <end position="2994"/>
    </location>
</feature>
<dbReference type="PANTHER" id="PTHR21725:SF1">
    <property type="entry name" value="E3 UBIQUITIN-PROTEIN LIGASE UBR4"/>
    <property type="match status" value="1"/>
</dbReference>
<sequence>MSNFSDVINIIKEKSENGLLLRPETFNIIKILVKRENEVFNHNEEYNVFFDHVIALVAESIAQIPVSVSQTKLLTLLEAVNLIIRYIVKRFENSNAPIILVKALKSLCDVDASMENGPTYSSIKYMKFPESSKSTNGSGSDKESPKSETVKRSRSELSIVIMNQLTQPLTSGTIPLTNFSESQFDFTELFRKEVMDLLKSLNASDVFLNWCINCIPIISSTYSLKFNGDMILQQKSLHLPQTQNDAQNVRQCLKQIDIDTNNILNILQLPIMEPLNKTRILQLSQLSILSLYCCVVTTIAHSITMISTNSAGTQTTALKSASTSTQQQTQSSSSNTKESQSIAVEIDPFEEVSRKVVNQSLEIFKNVNEIFKKHAQTNIYQNHVCLGAWILFTGIQGAMSVSGSKSQTQLQSGSSDEFVKSKSPSRHVDSNIPPAPQPRVNLFKVQQGFSVLNVLIAKCGIQLMEELLNEMKVDSGNGLDLKLNEDILIAQQQHLSPEYINFNIMKTYTSIDRIICAFNGTNIQQLLTFLATISYRKACSLKLTEFGGEQLSYSDSTTYFNDTLSCSEDDSETEEDGEQDETEEDSSEGYLGSWLKEALSPEAKDATKDDNDKQKQEENQKLGLQYAKDEPHEYLELASQIFQFLDAKLGDAENKILIKYMRHGLSEQQMILLANILKDLDSDAQINNINSTVTVSSNNASSNDATNAAIQWRSSMMKFSSSIGKYMHNLISNSLLNESLQSLLLQNLGVSPWANDSNTWPLEVYSRILAVVVQILILKPNQEKEAACLSVWHRLVNTLVEGVCGSNVSQFDEYDDLNIEHAQILLFLFHSLNLMQKKSILLLVAGGVIRCAEVCRTPEKPLRDAQLILLSRLLLFLEYLMKHLYSPPEILLEQVSWNLFSIFTLDSEEKSAGLMNYKMKMSMFCRKDLEEKYRKLSTVHDGITIKPKLYSLTAIDASKQNEFKLDGLAWNFILCTPDKVKYPMLIDSLVSILNITDMSTYKVPHHSQFATYYCFSLAWKLLLGLPPSTQHVENLISLEDKQVNLHTLLWSTRCLKPVTSGVHAHNLIVDCLIRQGMYTQAAETMWSNLTEKLNDYNHILTASKIGLDSFLQTFQTQTPRLSKIIMLDSLLSHLYYYQTLAANGEAKNKNDEQAVTSRHSSNIDDNLSKNLLDKLVQTLDLMMNVFNKTMTQSLSGQVPQKVLDSIIAISGTNNNISGDLSENLLRSIQSSDKEILMEWNSKMNKVNLGDDTNIQQPEQITLNIVEAHLAEIYRHQNFSMVLSLKSAIRSLINWINYMLPHFDNAKVDLKLQDLLVQMLFDIRTDFIYDSISKCLQTLIGSDSNSENYQLPIYIHLIQQSYNIVVEYCDASLIGSIKSINIDESALHDIIRFWESLTEKSNGLKALREFFYERKQGNLVNILLSFSGTNLTQQYSQNVLKFFEKLFQVSENMDSSYSIDEVCASLSDLGTIDSVKLKNWLSHILLGPKGISLEGAISSATSSNFPTPTNLGTQSSAPSLTIDRKSGPEAEAMEVDEECRLPSITNWTTIAQSSSNDQAVGGALENVENNGKLLQTLTKYLVAENRVSTNVSQALFQAMLQLSNSLLTNTASESVLSDFTSLFNVIVTLADADQGRGHSALFASTIEWFEICKNRILEKYNKNQQSALSTGNAVKVQLDNITALLKYFSDLLTGINGQQRPLSSIWEDDIALDIEEIIASERDGENDEGEATAEDSDEDTNNKLCTYTITQKDFMNQHWYWCYTCKMVDDKGCCSICARVCHKNHDVCYAKFGNFYCDCGAKEDGSCRAMSLLDNNGTSSIPSSTTMDHGEILVSSLKRQTSNTIQPCSDILNLICNKPSLAKIIDASKDQLSSVDMWRNVLKCLLNFCNSLIPIVKENCAKYSTVGCHLRAKNALERLHQPEKAFSYSDQVMIATLGSQEGAFENVRMNYSGDQGQTIRQLLSSNLIRRVALCALSSPHGKRQHLAVSHEKGKVTILQLSALLKQADAAKKKLTLTRLSSVPITCSVLSLSANPANEDFLAVCGLRECHVLTLLQNGTVSEHIVLTLQLDNGNYLRRAIWLPGSQTKLALVTAEYVKIYDLAEDSISPLYNFVIPSGDIRDVCFVLQEGNYYLLIMSSLGYIYTQHLSDESLAVHGPFYLTNTLELDHSYIRDVNGQILGGGVSIYYSHTLQLLFFSYAAGKSFMAPLVDVNEGVKCVVNLLHSSKVFSKGGSSNGSQSPLCQWIEIQGHPGLICAMQQTTNNPVIFMLKPDGYQVQEIKAQNSKAKIMDIVAIRHQVSGIEKTTLILLCEDGSLRIYAANPETTNYWLSSEIQPIGNYYNSGILVKERGGTKKKTKKTSANKQIQKSQATGPNPIFPVDFFEHCTALHDVEFGGNDLLEIYNLQQLQHRLNSTGLYVASTRFNGFTLEVTNKDTNMVMTGIRFLIGTQDSSRAPSAVTILGRRIPTICTTARWFAIPLTREESLQSDKKLSIHFSPSSDPEFVTKLDSIKIYGKTKESFGWPDEIFDENVGLIGQSSSQIQESSETDNQSCNITSLDKMITGMLDVVDNGFYFLGGSTVDSILKQTAIDVTTSLLLLPTPGVVQQLSRSVLATLHSNKSQYHQYKDREILGDVSKELQIMLSATNYRNIDPEGFYRLVLLVRNIALQRPQQLTKICQENQYPIVTSLMALTKELHQVSTNYEDVACSIVHFGLTHKEAIQSLIEILYAFIYTDSTMIDSMIKFIVELLLDKDPQVSHSAKYAIIRILRPKFKRQRKVLIESTTPPSCQTPTPQSAPTLIQEDISMQNNIQDVDLIEPLGLVAAGGAENRDLVEPSLEALLGMAAGNVPAAIGGVGRDIHGEALMEFALELYLQEYEGDIQAFQGLANRLRGNQAFQAVAQVGGAQNQPRVNNSAGGSDDEESNAATDGSRDVNQMQQMLVASPSNEQFIDNTADGGNGSDGSGAESIGGRSSNYDEPLVTSTNSPPKMTSSKLESVKDEEDLCEQENSAKLHQIRIAILEKMIENFNAIDNVNGRQVIPFMQVILMLTTDLYLDGSQENERNIMTKLLSTCVEKLEMNQSSPPAAQLSTRSPKSEVQLIMLRFVGILMGKMKTLSSKSNSLASASTATIDNIQFVATSTAKHLMQSGAISYCLAILESFLPYWRQNSTNDPNSPQQNTANGAHIVTSNGMTTNTLLKPTCYGPVPDMQPFFARQYIKGLSDIFELYPQVLTEMAVRLPYQILKLTNSNANQHQHSYDSALTFTLCEYMLHMQSPSIRRQVRKLLLYMCGNKERYRKLRDLHSLSEHMKAIRISLNSTGLTYQVLVSLMDHLKACYEIASARTGNWQRFCLLNTDVLSSLLSLSCQHLDHEISTIILQLLQAAVVNVQISNNSSGQIKSKDRKDRDKSEELDSLGNETKFDPANCNLLVQQIFNQVSIPNLSLFIKTFLLETNSINIRWLAHGLIYAFYENCNEANKTKLLEVLFALWPLIPVYGKRTPQFIDLIGFFTLNTKSAVHLLPEKISKAVKLLREQNEFVAKHPSASLYTSLSQVLDLDGFYLESEPCLICNSVDQSFNIIKLTSIKMDSKFTTNSNIIKLVNAHIISKIILRIGDLKRTKMVRTINVYYNSRNVQAVVELKNRPSMWHKAKSITLQSGQTDVKIELSLPIVASNLMFEYEDFYETVTSLPESLQCPRCSANVPANPGVCNNCGEHVFQCHKCRAIHYDEKDPFICQSCGFCKYAKFDYSIYGRPTSAVDAVESDEDRAKTVQTINNLLEKADKSYRELMNVRQSLELLIPKIADGSIANDLVAGNISSTMHINKIVQQMEKKYCNEGRTHFEDLTKIVQKIQACRRELVAYDKLQQMDSTPVTSVIIPTESTDIVHSRCYGCALASIEQILTLLRGMSSQMQSRVLLCNEGLIEELATNNMRHGTDQKIQEEVRNLLCLLTRDLPEPTERLCNLLKSRVIAALDGSVPLSNLDNAVRNEMALLEAMALQEDSCWQMKLKPIIELFKRASNDSRGPATPIVQPCLRVIQYICNPPMPTSKKNKGKTTLELCTVKPSEGISVNTTKWLEGDKQHTFEAWKKRQSSNASISQLPASDSKPKNETFMAVMDEKRQQTRRIYLMEKYGHRWHLKTIKKHLHLPLKLIPSYLPSILFHPTSRLVRVNACSLVTSWMTTHERKLHLLNLLTCFLKYVGEAGEASSEFIDLFKQIAQEPPYRQYLALNNVITKIADLLNQEFEKIYKLEESTTLSTDLGQGYALKQYVDLISMFLDNPQIRKSYKGIVLQSIIQSYLNLRKLVVQRTMYIDEAQKSLMNLLEELTSGTEEETASFITICIDIVRKTPTNDMKTPLFMFERLCSTIHSEDSDNDEFFLNLEKDQLQEEFIQGRMLGNPYPSSEPGLGPLMRDVKNKICFDCEIMAMLEDDNGMELLVHNKIISLDLPVKEVYKRVWLAGGGERDTMRIVYRIRGLSGDATEEFIENLKPVAAAEEDNEQTYRMVNVIADCNGLKVILDRMSYLQNVSRAKPFLQTLLKLLLMCVKVKKCREELCQPELGAISNLLKVLHLCLQHQVQENDPQMSTITEQLLEIMETILAKAASDSLDSFLQFSLTFGGPEYIEALLSCTNHANVRNNPHVLRCLIRVVAALVYGNDIKMALLCDHFKNSFDFEKFDQERTAEEEFQLELFCILCSAIERNTIGGILKDYIMGLGIVDKAVSYIVKYAPTNRLILLPFASSLDSDELKLFISKPSLKFILQFLAGLATKHEKTQLVVAKDLIPVIHQLEQVSSDEHVGSLAENLLEALSSEPATAKVVQEYRDSTRAEKKRLAMATREKQLNALGMKTNEKGQVTAKEQVLQELDSAMADLVKQETGLICFICREGYASQPNQVMGIYTFTKRCPLEDFEQKSRKTMGYTTVSHFNVVHTNCHMSAIRMSRGRDEWESASLQNTNTKCNGLLPLWGPDVSETAFSACMARQHSYLQDSTQRIDITFASGIHDLKLLLLRFAHEKTFHDDCSGGGPQSNMHLVPYLMFFSLYISLSTRSYTREEKALTTFLNQPVGEKWLESSYEVDGSVYQTVLSIVLHTPEMWSKNRIKYLKRLIVTYHVRHLYPSSTCKALNGVGDKDIKDYSVYKGGLMIFALVELIYKYFFAKVVNPKDEDWSVSLFNYIRKNDEAMLKSAVTVLENFRDEYLPCTSFGEFCDVAGLLDEIDDPDKFLLDLLQSLPSGN</sequence>
<dbReference type="Pfam" id="PF19423">
    <property type="entry name" value="E3_UBR4_N"/>
    <property type="match status" value="2"/>
</dbReference>
<feature type="compositionally biased region" description="Basic and acidic residues" evidence="8">
    <location>
        <begin position="140"/>
        <end position="152"/>
    </location>
</feature>
<reference evidence="10" key="1">
    <citation type="submission" date="2021-03" db="EMBL/GenBank/DDBJ databases">
        <title>Chromosome level genome of the anhydrobiotic midge Polypedilum vanderplanki.</title>
        <authorList>
            <person name="Yoshida Y."/>
            <person name="Kikawada T."/>
            <person name="Gusev O."/>
        </authorList>
    </citation>
    <scope>NUCLEOTIDE SEQUENCE</scope>
    <source>
        <strain evidence="10">NIAS01</strain>
        <tissue evidence="10">Whole body or cell culture</tissue>
    </source>
</reference>
<dbReference type="EMBL" id="JADBJN010000003">
    <property type="protein sequence ID" value="KAG5673404.1"/>
    <property type="molecule type" value="Genomic_DNA"/>
</dbReference>
<evidence type="ECO:0000313" key="11">
    <source>
        <dbReference type="Proteomes" id="UP001107558"/>
    </source>
</evidence>
<dbReference type="InterPro" id="IPR047509">
    <property type="entry name" value="UBR4-like_UBR-box"/>
</dbReference>
<dbReference type="PROSITE" id="PS52043">
    <property type="entry name" value="UBR4_E3"/>
    <property type="match status" value="1"/>
</dbReference>
<dbReference type="GO" id="GO:0005516">
    <property type="term" value="F:calmodulin binding"/>
    <property type="evidence" value="ECO:0007669"/>
    <property type="project" value="UniProtKB-KW"/>
</dbReference>
<evidence type="ECO:0000259" key="9">
    <source>
        <dbReference type="PROSITE" id="PS51157"/>
    </source>
</evidence>
<keyword evidence="5" id="KW-0112">Calmodulin-binding</keyword>
<dbReference type="Proteomes" id="UP001107558">
    <property type="component" value="Chromosome 3"/>
</dbReference>
<name>A0A9J6BU41_POLVA</name>
<keyword evidence="4" id="KW-0862">Zinc</keyword>
<dbReference type="OrthoDB" id="30336at2759"/>
<keyword evidence="2" id="KW-0479">Metal-binding</keyword>
<feature type="compositionally biased region" description="Polar residues" evidence="8">
    <location>
        <begin position="4090"/>
        <end position="4100"/>
    </location>
</feature>
<feature type="region of interest" description="Disordered" evidence="8">
    <location>
        <begin position="3394"/>
        <end position="3415"/>
    </location>
</feature>
<feature type="region of interest" description="UBR4 E3 catalytic module" evidence="7">
    <location>
        <begin position="4752"/>
        <end position="5227"/>
    </location>
</feature>
<dbReference type="PROSITE" id="PS51157">
    <property type="entry name" value="ZF_UBR"/>
    <property type="match status" value="1"/>
</dbReference>
<dbReference type="InterPro" id="IPR036322">
    <property type="entry name" value="WD40_repeat_dom_sf"/>
</dbReference>
<evidence type="ECO:0000256" key="7">
    <source>
        <dbReference type="PROSITE-ProRule" id="PRU01388"/>
    </source>
</evidence>
<feature type="region of interest" description="Disordered" evidence="8">
    <location>
        <begin position="406"/>
        <end position="433"/>
    </location>
</feature>
<organism evidence="10 11">
    <name type="scientific">Polypedilum vanderplanki</name>
    <name type="common">Sleeping chironomid midge</name>
    <dbReference type="NCBI Taxonomy" id="319348"/>
    <lineage>
        <taxon>Eukaryota</taxon>
        <taxon>Metazoa</taxon>
        <taxon>Ecdysozoa</taxon>
        <taxon>Arthropoda</taxon>
        <taxon>Hexapoda</taxon>
        <taxon>Insecta</taxon>
        <taxon>Pterygota</taxon>
        <taxon>Neoptera</taxon>
        <taxon>Endopterygota</taxon>
        <taxon>Diptera</taxon>
        <taxon>Nematocera</taxon>
        <taxon>Chironomoidea</taxon>
        <taxon>Chironomidae</taxon>
        <taxon>Chironominae</taxon>
        <taxon>Polypedilum</taxon>
        <taxon>Polypedilum</taxon>
    </lineage>
</organism>
<evidence type="ECO:0000256" key="2">
    <source>
        <dbReference type="ARBA" id="ARBA00022723"/>
    </source>
</evidence>
<feature type="region of interest" description="Disordered" evidence="8">
    <location>
        <begin position="2901"/>
        <end position="2929"/>
    </location>
</feature>
<feature type="region of interest" description="Disordered" evidence="8">
    <location>
        <begin position="564"/>
        <end position="591"/>
    </location>
</feature>
<feature type="compositionally biased region" description="Polar residues" evidence="8">
    <location>
        <begin position="1503"/>
        <end position="1518"/>
    </location>
</feature>
<feature type="region of interest" description="Disordered" evidence="8">
    <location>
        <begin position="319"/>
        <end position="341"/>
    </location>
</feature>
<keyword evidence="11" id="KW-1185">Reference proteome</keyword>
<dbReference type="InterPro" id="IPR025704">
    <property type="entry name" value="E3_Ub_ligase_UBR4_C"/>
</dbReference>
<accession>A0A9J6BU41</accession>
<feature type="compositionally biased region" description="Polar residues" evidence="8">
    <location>
        <begin position="406"/>
        <end position="415"/>
    </location>
</feature>
<dbReference type="InterPro" id="IPR045841">
    <property type="entry name" value="E3_UBR4_N"/>
</dbReference>
<evidence type="ECO:0000256" key="5">
    <source>
        <dbReference type="ARBA" id="ARBA00022860"/>
    </source>
</evidence>
<evidence type="ECO:0000256" key="3">
    <source>
        <dbReference type="ARBA" id="ARBA00022771"/>
    </source>
</evidence>
<dbReference type="InterPro" id="IPR003126">
    <property type="entry name" value="Znf_UBR"/>
</dbReference>
<dbReference type="Pfam" id="PF13764">
    <property type="entry name" value="E3_UbLigase_R4"/>
    <property type="match status" value="1"/>
</dbReference>
<dbReference type="CDD" id="cd19680">
    <property type="entry name" value="UBR-box_UBR4"/>
    <property type="match status" value="1"/>
</dbReference>
<evidence type="ECO:0000256" key="1">
    <source>
        <dbReference type="ARBA" id="ARBA00009970"/>
    </source>
</evidence>
<dbReference type="GO" id="GO:0008270">
    <property type="term" value="F:zinc ion binding"/>
    <property type="evidence" value="ECO:0007669"/>
    <property type="project" value="UniProtKB-KW"/>
</dbReference>
<feature type="region of interest" description="Disordered" evidence="8">
    <location>
        <begin position="2948"/>
        <end position="3001"/>
    </location>
</feature>
<dbReference type="InterPro" id="IPR045189">
    <property type="entry name" value="UBR4-like"/>
</dbReference>
<feature type="region of interest" description="Disordered" evidence="8">
    <location>
        <begin position="1503"/>
        <end position="1528"/>
    </location>
</feature>
<feature type="compositionally biased region" description="Basic and acidic residues" evidence="8">
    <location>
        <begin position="3398"/>
        <end position="3410"/>
    </location>
</feature>
<feature type="domain" description="UBR-type" evidence="9">
    <location>
        <begin position="1742"/>
        <end position="1811"/>
    </location>
</feature>
<dbReference type="InterPro" id="IPR056530">
    <property type="entry name" value="UBR4-like_dom"/>
</dbReference>
<gene>
    <name evidence="10" type="ORF">PVAND_003459</name>
</gene>
<proteinExistence type="inferred from homology"/>
<feature type="zinc finger region" description="UBR-type" evidence="6">
    <location>
        <begin position="1742"/>
        <end position="1811"/>
    </location>
</feature>
<evidence type="ECO:0000256" key="8">
    <source>
        <dbReference type="SAM" id="MobiDB-lite"/>
    </source>
</evidence>
<comment type="similarity">
    <text evidence="1 7">Belongs to the UBR4 family.</text>
</comment>